<dbReference type="AlphaFoldDB" id="A0A2H0R5G1"/>
<dbReference type="Proteomes" id="UP000230208">
    <property type="component" value="Unassembled WGS sequence"/>
</dbReference>
<feature type="transmembrane region" description="Helical" evidence="1">
    <location>
        <begin position="15"/>
        <end position="34"/>
    </location>
</feature>
<keyword evidence="1" id="KW-0472">Membrane</keyword>
<keyword evidence="1" id="KW-0812">Transmembrane</keyword>
<name>A0A2H0R5G1_9BACT</name>
<comment type="caution">
    <text evidence="2">The sequence shown here is derived from an EMBL/GenBank/DDBJ whole genome shotgun (WGS) entry which is preliminary data.</text>
</comment>
<evidence type="ECO:0000313" key="2">
    <source>
        <dbReference type="EMBL" id="PIR41769.1"/>
    </source>
</evidence>
<organism evidence="2 3">
    <name type="scientific">Candidatus Yanofskybacteria bacterium CG10_big_fil_rev_8_21_14_0_10_37_15</name>
    <dbReference type="NCBI Taxonomy" id="1975097"/>
    <lineage>
        <taxon>Bacteria</taxon>
        <taxon>Candidatus Yanofskyibacteriota</taxon>
    </lineage>
</organism>
<protein>
    <submittedName>
        <fullName evidence="2">Uncharacterized protein</fullName>
    </submittedName>
</protein>
<keyword evidence="1" id="KW-1133">Transmembrane helix</keyword>
<sequence>MIKSKVNVQKIKSVFALNLVLFTIFSLLLSFYVVQSNMLAADKYRIKILNEELASLNESKASLSVQRLNTEDLSMLLEFARTKGMVEAKNAIYVFENGNIALQR</sequence>
<accession>A0A2H0R5G1</accession>
<evidence type="ECO:0000313" key="3">
    <source>
        <dbReference type="Proteomes" id="UP000230208"/>
    </source>
</evidence>
<dbReference type="EMBL" id="PCXP01000021">
    <property type="protein sequence ID" value="PIR41769.1"/>
    <property type="molecule type" value="Genomic_DNA"/>
</dbReference>
<proteinExistence type="predicted"/>
<reference evidence="2 3" key="1">
    <citation type="submission" date="2017-09" db="EMBL/GenBank/DDBJ databases">
        <title>Depth-based differentiation of microbial function through sediment-hosted aquifers and enrichment of novel symbionts in the deep terrestrial subsurface.</title>
        <authorList>
            <person name="Probst A.J."/>
            <person name="Ladd B."/>
            <person name="Jarett J.K."/>
            <person name="Geller-Mcgrath D.E."/>
            <person name="Sieber C.M."/>
            <person name="Emerson J.B."/>
            <person name="Anantharaman K."/>
            <person name="Thomas B.C."/>
            <person name="Malmstrom R."/>
            <person name="Stieglmeier M."/>
            <person name="Klingl A."/>
            <person name="Woyke T."/>
            <person name="Ryan C.M."/>
            <person name="Banfield J.F."/>
        </authorList>
    </citation>
    <scope>NUCLEOTIDE SEQUENCE [LARGE SCALE GENOMIC DNA]</scope>
    <source>
        <strain evidence="2">CG10_big_fil_rev_8_21_14_0_10_37_15</strain>
    </source>
</reference>
<gene>
    <name evidence="2" type="ORF">COV30_01885</name>
</gene>
<evidence type="ECO:0000256" key="1">
    <source>
        <dbReference type="SAM" id="Phobius"/>
    </source>
</evidence>